<dbReference type="InterPro" id="IPR029058">
    <property type="entry name" value="AB_hydrolase_fold"/>
</dbReference>
<dbReference type="PANTHER" id="PTHR34853">
    <property type="match status" value="1"/>
</dbReference>
<dbReference type="Gene3D" id="1.10.260.160">
    <property type="match status" value="1"/>
</dbReference>
<comment type="caution">
    <text evidence="1">The sequence shown here is derived from an EMBL/GenBank/DDBJ whole genome shotgun (WGS) entry which is preliminary data.</text>
</comment>
<dbReference type="Proteomes" id="UP000575083">
    <property type="component" value="Unassembled WGS sequence"/>
</dbReference>
<reference evidence="1 2" key="1">
    <citation type="submission" date="2020-08" db="EMBL/GenBank/DDBJ databases">
        <title>Functional genomics of gut bacteria from endangered species of beetles.</title>
        <authorList>
            <person name="Carlos-Shanley C."/>
        </authorList>
    </citation>
    <scope>NUCLEOTIDE SEQUENCE [LARGE SCALE GENOMIC DNA]</scope>
    <source>
        <strain evidence="1 2">S00198</strain>
    </source>
</reference>
<dbReference type="AlphaFoldDB" id="A0A7X0PE57"/>
<keyword evidence="2" id="KW-1185">Reference proteome</keyword>
<dbReference type="GO" id="GO:0016042">
    <property type="term" value="P:lipid catabolic process"/>
    <property type="evidence" value="ECO:0007669"/>
    <property type="project" value="InterPro"/>
</dbReference>
<gene>
    <name evidence="1" type="ORF">HNP48_002796</name>
</gene>
<name>A0A7X0PE57_9BURK</name>
<organism evidence="1 2">
    <name type="scientific">Acidovorax soli</name>
    <dbReference type="NCBI Taxonomy" id="592050"/>
    <lineage>
        <taxon>Bacteria</taxon>
        <taxon>Pseudomonadati</taxon>
        <taxon>Pseudomonadota</taxon>
        <taxon>Betaproteobacteria</taxon>
        <taxon>Burkholderiales</taxon>
        <taxon>Comamonadaceae</taxon>
        <taxon>Acidovorax</taxon>
    </lineage>
</organism>
<evidence type="ECO:0000313" key="2">
    <source>
        <dbReference type="Proteomes" id="UP000575083"/>
    </source>
</evidence>
<dbReference type="InterPro" id="IPR005152">
    <property type="entry name" value="Lipase_secreted"/>
</dbReference>
<dbReference type="Pfam" id="PF03583">
    <property type="entry name" value="LIP"/>
    <property type="match status" value="1"/>
</dbReference>
<evidence type="ECO:0000313" key="1">
    <source>
        <dbReference type="EMBL" id="MBB6560124.1"/>
    </source>
</evidence>
<dbReference type="RefSeq" id="WP_184857775.1">
    <property type="nucleotide sequence ID" value="NZ_JACHLK010000004.1"/>
</dbReference>
<protein>
    <submittedName>
        <fullName evidence="1">Pimeloyl-ACP methyl ester carboxylesterase</fullName>
    </submittedName>
</protein>
<dbReference type="SUPFAM" id="SSF53474">
    <property type="entry name" value="alpha/beta-Hydrolases"/>
    <property type="match status" value="1"/>
</dbReference>
<sequence>MKRNLLWCGAAAWVGMLTACGGGGDGGPQRGALLEAPASVATLSAAQIDAAMAASGLQALTGKARCDVKIVALNYRTVDPKNAEANVSGAMLVPTGAACSGPAPLVAYARGTDVAQGRTMASATDAETGMAMGFLAAQGYAVVLTDYLGYAKSTFPYHPYLHADSEAASVIDSIRAARNAAAGVGANLSGKVMLAGYSQGGHAASAAQRNGERDNAAELNIVGAALMGAPFNVSDSARQPIAGVQVFVPLAITAWQKTYGNIYSDVNTVFRKPYADTIENLIPSRTLNFTTMVTSGALPGANGESPEQARAAILQPAFLADYVGNNQNPVYLAAKRNDLVDWTPRARTLLCQGSADPTIPYALNQKAFKALLDARGASHVTAVDVDAQVQAAFGTNGAAPTDPANPAFAKYYGGYHGSYAPPFCFAQARALFDTVK</sequence>
<dbReference type="EMBL" id="JACHLK010000004">
    <property type="protein sequence ID" value="MBB6560124.1"/>
    <property type="molecule type" value="Genomic_DNA"/>
</dbReference>
<dbReference type="PROSITE" id="PS51257">
    <property type="entry name" value="PROKAR_LIPOPROTEIN"/>
    <property type="match status" value="1"/>
</dbReference>
<dbReference type="PANTHER" id="PTHR34853:SF1">
    <property type="entry name" value="LIPASE 5"/>
    <property type="match status" value="1"/>
</dbReference>
<dbReference type="GO" id="GO:0004806">
    <property type="term" value="F:triacylglycerol lipase activity"/>
    <property type="evidence" value="ECO:0007669"/>
    <property type="project" value="InterPro"/>
</dbReference>
<dbReference type="Gene3D" id="3.40.50.1820">
    <property type="entry name" value="alpha/beta hydrolase"/>
    <property type="match status" value="1"/>
</dbReference>
<proteinExistence type="predicted"/>
<accession>A0A7X0PE57</accession>